<dbReference type="Pfam" id="PF00773">
    <property type="entry name" value="RNB"/>
    <property type="match status" value="1"/>
</dbReference>
<evidence type="ECO:0000256" key="1">
    <source>
        <dbReference type="ARBA" id="ARBA00001849"/>
    </source>
</evidence>
<dbReference type="InterPro" id="IPR012340">
    <property type="entry name" value="NA-bd_OB-fold"/>
</dbReference>
<feature type="domain" description="S1 motif" evidence="10">
    <location>
        <begin position="624"/>
        <end position="707"/>
    </location>
</feature>
<evidence type="ECO:0000256" key="7">
    <source>
        <dbReference type="ARBA" id="ARBA00022884"/>
    </source>
</evidence>
<feature type="coiled-coil region" evidence="9">
    <location>
        <begin position="589"/>
        <end position="616"/>
    </location>
</feature>
<accession>A0A923RN22</accession>
<dbReference type="InterPro" id="IPR001900">
    <property type="entry name" value="RNase_II/R"/>
</dbReference>
<dbReference type="SMART" id="SM00357">
    <property type="entry name" value="CSP"/>
    <property type="match status" value="2"/>
</dbReference>
<keyword evidence="7 8" id="KW-0694">RNA-binding</keyword>
<evidence type="ECO:0000256" key="6">
    <source>
        <dbReference type="ARBA" id="ARBA00022839"/>
    </source>
</evidence>
<dbReference type="PROSITE" id="PS50126">
    <property type="entry name" value="S1"/>
    <property type="match status" value="1"/>
</dbReference>
<dbReference type="Gene3D" id="2.40.50.140">
    <property type="entry name" value="Nucleic acid-binding proteins"/>
    <property type="match status" value="3"/>
</dbReference>
<dbReference type="NCBIfam" id="TIGR02063">
    <property type="entry name" value="RNase_R"/>
    <property type="match status" value="1"/>
</dbReference>
<sequence>MADKTFEERKKIIYDFINDPRYVPMKQKELAIILQVEKKDREELNRVLDELLSEGKISLSKRGRYGKAEIKKVVGVYTSHARGFGFVSVEGEEQDIFIGENDAGDAFLGDTVEVVLKGYAGKRPEGVITKILSHGLTEVIGTFDRSKNFGFVVPDNQRINHDIFIPLEKIGPAVSGQKVVAEITDYGKGRKNPEGKIMQILGEADDPATEVLAIMLAYGIPTEFPERVLNQAERVAKPVSEADRAGRLDLRDEVCVTIDGEDAKDLDDAVSLRRDGDNYVLGVHIADVTNYVQENSALDHEALDRGTSVYLADRVVPMLPRTLSNGICSLNAGEDRLALSCIMTIDGKGRIIGHTIAETVICVNRRLNYTGVQKVLDDDPEETALYPELVSMLKEMAEVSALLRKRRRKRGSIDFDFPETKVILDEKGYPIDIRPYERNTATRLIEDFMLAANETVAEDYYWQAQPFVYRIHEKPDSEKMSRLGTFIRNFGYSLHTAGDEIHPGEVQKLLDKIAGTPEEAMISRLTLRSMKQAKYATDCTGHFGLAATHYCHFTSPIRRYPDLQIHRIIKENLRGRLNGDRVVHYEAILPEVAKRSSELERRAEEAERETVKLKKVEYMEQHIGEQFDGVISGVTAYGLYVELNNTVEGLVHVNSLKDDFYEYDEAGSELQGARTGKIWHIGERVRIRVKGTDRLCRTIDYELLSEKDME</sequence>
<evidence type="ECO:0000313" key="12">
    <source>
        <dbReference type="Proteomes" id="UP000649345"/>
    </source>
</evidence>
<keyword evidence="6 8" id="KW-0269">Exonuclease</keyword>
<dbReference type="PANTHER" id="PTHR23355">
    <property type="entry name" value="RIBONUCLEASE"/>
    <property type="match status" value="1"/>
</dbReference>
<dbReference type="GO" id="GO:0006402">
    <property type="term" value="P:mRNA catabolic process"/>
    <property type="evidence" value="ECO:0007669"/>
    <property type="project" value="TreeGrafter"/>
</dbReference>
<dbReference type="GO" id="GO:0003723">
    <property type="term" value="F:RNA binding"/>
    <property type="evidence" value="ECO:0007669"/>
    <property type="project" value="UniProtKB-UniRule"/>
</dbReference>
<organism evidence="11 12">
    <name type="scientific">Anaerosacchariphilus hominis</name>
    <dbReference type="NCBI Taxonomy" id="2763017"/>
    <lineage>
        <taxon>Bacteria</taxon>
        <taxon>Bacillati</taxon>
        <taxon>Bacillota</taxon>
        <taxon>Clostridia</taxon>
        <taxon>Lachnospirales</taxon>
        <taxon>Lachnospiraceae</taxon>
        <taxon>Anaerosacchariphilus</taxon>
    </lineage>
</organism>
<dbReference type="PANTHER" id="PTHR23355:SF9">
    <property type="entry name" value="DIS3-LIKE EXONUCLEASE 2"/>
    <property type="match status" value="1"/>
</dbReference>
<dbReference type="EC" id="3.1.13.1" evidence="8"/>
<keyword evidence="9" id="KW-0175">Coiled coil</keyword>
<keyword evidence="4 8" id="KW-0540">Nuclease</keyword>
<evidence type="ECO:0000256" key="3">
    <source>
        <dbReference type="ARBA" id="ARBA00022490"/>
    </source>
</evidence>
<dbReference type="InterPro" id="IPR011805">
    <property type="entry name" value="RNase_R"/>
</dbReference>
<comment type="subcellular location">
    <subcellularLocation>
        <location evidence="2 8">Cytoplasm</location>
    </subcellularLocation>
</comment>
<evidence type="ECO:0000256" key="9">
    <source>
        <dbReference type="SAM" id="Coils"/>
    </source>
</evidence>
<dbReference type="SUPFAM" id="SSF50249">
    <property type="entry name" value="Nucleic acid-binding proteins"/>
    <property type="match status" value="4"/>
</dbReference>
<reference evidence="11" key="1">
    <citation type="submission" date="2020-08" db="EMBL/GenBank/DDBJ databases">
        <title>Genome public.</title>
        <authorList>
            <person name="Liu C."/>
            <person name="Sun Q."/>
        </authorList>
    </citation>
    <scope>NUCLEOTIDE SEQUENCE</scope>
    <source>
        <strain evidence="11">NSJ-68</strain>
    </source>
</reference>
<dbReference type="InterPro" id="IPR050180">
    <property type="entry name" value="RNR_Ribonuclease"/>
</dbReference>
<dbReference type="SMART" id="SM00955">
    <property type="entry name" value="RNB"/>
    <property type="match status" value="1"/>
</dbReference>
<evidence type="ECO:0000256" key="4">
    <source>
        <dbReference type="ARBA" id="ARBA00022722"/>
    </source>
</evidence>
<dbReference type="InterPro" id="IPR003029">
    <property type="entry name" value="S1_domain"/>
</dbReference>
<keyword evidence="5 8" id="KW-0378">Hydrolase</keyword>
<dbReference type="GO" id="GO:0005829">
    <property type="term" value="C:cytosol"/>
    <property type="evidence" value="ECO:0007669"/>
    <property type="project" value="TreeGrafter"/>
</dbReference>
<dbReference type="Pfam" id="PF17876">
    <property type="entry name" value="CSD2"/>
    <property type="match status" value="1"/>
</dbReference>
<dbReference type="InterPro" id="IPR004476">
    <property type="entry name" value="RNase_II/RNase_R"/>
</dbReference>
<comment type="catalytic activity">
    <reaction evidence="1 8">
        <text>Exonucleolytic cleavage in the 3'- to 5'-direction to yield nucleoside 5'-phosphates.</text>
        <dbReference type="EC" id="3.1.13.1"/>
    </reaction>
</comment>
<dbReference type="CDD" id="cd04471">
    <property type="entry name" value="S1_RNase_R"/>
    <property type="match status" value="1"/>
</dbReference>
<dbReference type="GO" id="GO:0008859">
    <property type="term" value="F:exoribonuclease II activity"/>
    <property type="evidence" value="ECO:0007669"/>
    <property type="project" value="UniProtKB-UniRule"/>
</dbReference>
<evidence type="ECO:0000256" key="8">
    <source>
        <dbReference type="HAMAP-Rule" id="MF_01895"/>
    </source>
</evidence>
<dbReference type="InterPro" id="IPR013223">
    <property type="entry name" value="RNase_B_OB_dom"/>
</dbReference>
<dbReference type="Proteomes" id="UP000649345">
    <property type="component" value="Unassembled WGS sequence"/>
</dbReference>
<evidence type="ECO:0000256" key="5">
    <source>
        <dbReference type="ARBA" id="ARBA00022801"/>
    </source>
</evidence>
<dbReference type="Pfam" id="PF00575">
    <property type="entry name" value="S1"/>
    <property type="match status" value="1"/>
</dbReference>
<comment type="similarity">
    <text evidence="8">Belongs to the RNR ribonuclease family. RNase R subfamily.</text>
</comment>
<dbReference type="InterPro" id="IPR011129">
    <property type="entry name" value="CSD"/>
</dbReference>
<keyword evidence="12" id="KW-1185">Reference proteome</keyword>
<dbReference type="AlphaFoldDB" id="A0A923RN22"/>
<dbReference type="RefSeq" id="WP_186873503.1">
    <property type="nucleotide sequence ID" value="NZ_JACOOR010000005.1"/>
</dbReference>
<comment type="function">
    <text evidence="8">3'-5' exoribonuclease that releases 5'-nucleoside monophosphates and is involved in maturation of structured RNAs.</text>
</comment>
<proteinExistence type="inferred from homology"/>
<evidence type="ECO:0000313" key="11">
    <source>
        <dbReference type="EMBL" id="MBC5660056.1"/>
    </source>
</evidence>
<dbReference type="HAMAP" id="MF_01895">
    <property type="entry name" value="RNase_R"/>
    <property type="match status" value="1"/>
</dbReference>
<dbReference type="NCBIfam" id="TIGR00358">
    <property type="entry name" value="3_prime_RNase"/>
    <property type="match status" value="1"/>
</dbReference>
<evidence type="ECO:0000259" key="10">
    <source>
        <dbReference type="PROSITE" id="PS50126"/>
    </source>
</evidence>
<evidence type="ECO:0000256" key="2">
    <source>
        <dbReference type="ARBA" id="ARBA00004496"/>
    </source>
</evidence>
<dbReference type="EMBL" id="JACOOR010000005">
    <property type="protein sequence ID" value="MBC5660056.1"/>
    <property type="molecule type" value="Genomic_DNA"/>
</dbReference>
<dbReference type="SMART" id="SM00316">
    <property type="entry name" value="S1"/>
    <property type="match status" value="1"/>
</dbReference>
<keyword evidence="3 8" id="KW-0963">Cytoplasm</keyword>
<protein>
    <recommendedName>
        <fullName evidence="8">Ribonuclease R</fullName>
        <shortName evidence="8">RNase R</shortName>
        <ecNumber evidence="8">3.1.13.1</ecNumber>
    </recommendedName>
</protein>
<comment type="caution">
    <text evidence="11">The sequence shown here is derived from an EMBL/GenBank/DDBJ whole genome shotgun (WGS) entry which is preliminary data.</text>
</comment>
<name>A0A923RN22_9FIRM</name>
<dbReference type="InterPro" id="IPR040476">
    <property type="entry name" value="CSD2"/>
</dbReference>
<gene>
    <name evidence="8 11" type="primary">rnr</name>
    <name evidence="11" type="ORF">H8S44_09755</name>
</gene>
<dbReference type="Pfam" id="PF08206">
    <property type="entry name" value="OB_RNB"/>
    <property type="match status" value="1"/>
</dbReference>